<dbReference type="RefSeq" id="WP_246269371.1">
    <property type="nucleotide sequence ID" value="NZ_JABMKW010000003.1"/>
</dbReference>
<feature type="non-terminal residue" evidence="3">
    <location>
        <position position="1"/>
    </location>
</feature>
<dbReference type="InterPro" id="IPR001952">
    <property type="entry name" value="Alkaline_phosphatase"/>
</dbReference>
<dbReference type="Pfam" id="PF00245">
    <property type="entry name" value="Alk_phosphatase"/>
    <property type="match status" value="1"/>
</dbReference>
<evidence type="ECO:0000256" key="1">
    <source>
        <dbReference type="ARBA" id="ARBA00022553"/>
    </source>
</evidence>
<accession>A0ABU8NWT4</accession>
<dbReference type="InterPro" id="IPR017850">
    <property type="entry name" value="Alkaline_phosphatase_core_sf"/>
</dbReference>
<proteinExistence type="inferred from homology"/>
<dbReference type="PANTHER" id="PTHR11596:SF5">
    <property type="entry name" value="ALKALINE PHOSPHATASE"/>
    <property type="match status" value="1"/>
</dbReference>
<dbReference type="SMART" id="SM00098">
    <property type="entry name" value="alkPPc"/>
    <property type="match status" value="1"/>
</dbReference>
<dbReference type="PRINTS" id="PR00113">
    <property type="entry name" value="ALKPHPHTASE"/>
</dbReference>
<dbReference type="PANTHER" id="PTHR11596">
    <property type="entry name" value="ALKALINE PHOSPHATASE"/>
    <property type="match status" value="1"/>
</dbReference>
<name>A0ABU8NWT4_9SPHI</name>
<dbReference type="SUPFAM" id="SSF53649">
    <property type="entry name" value="Alkaline phosphatase-like"/>
    <property type="match status" value="1"/>
</dbReference>
<evidence type="ECO:0000313" key="3">
    <source>
        <dbReference type="EMBL" id="MEJ2905718.1"/>
    </source>
</evidence>
<reference evidence="3 4" key="1">
    <citation type="submission" date="2024-03" db="EMBL/GenBank/DDBJ databases">
        <title>Sequence of Lycoming College Course Isolates.</title>
        <authorList>
            <person name="Plotts O."/>
            <person name="Newman J."/>
        </authorList>
    </citation>
    <scope>NUCLEOTIDE SEQUENCE [LARGE SCALE GENOMIC DNA]</scope>
    <source>
        <strain evidence="3 4">CJB-3</strain>
    </source>
</reference>
<dbReference type="EMBL" id="JBBEUB010000015">
    <property type="protein sequence ID" value="MEJ2905718.1"/>
    <property type="molecule type" value="Genomic_DNA"/>
</dbReference>
<dbReference type="EC" id="3.1.3.1" evidence="3"/>
<evidence type="ECO:0000256" key="2">
    <source>
        <dbReference type="RuleBase" id="RU003946"/>
    </source>
</evidence>
<comment type="similarity">
    <text evidence="2">Belongs to the alkaline phosphatase family.</text>
</comment>
<organism evidence="3 4">
    <name type="scientific">Pedobacter panaciterrae</name>
    <dbReference type="NCBI Taxonomy" id="363849"/>
    <lineage>
        <taxon>Bacteria</taxon>
        <taxon>Pseudomonadati</taxon>
        <taxon>Bacteroidota</taxon>
        <taxon>Sphingobacteriia</taxon>
        <taxon>Sphingobacteriales</taxon>
        <taxon>Sphingobacteriaceae</taxon>
        <taxon>Pedobacter</taxon>
    </lineage>
</organism>
<dbReference type="Gene3D" id="1.10.60.40">
    <property type="match status" value="1"/>
</dbReference>
<protein>
    <submittedName>
        <fullName evidence="3">Alkaline phosphatase</fullName>
        <ecNumber evidence="3">3.1.3.1</ecNumber>
    </submittedName>
</protein>
<comment type="caution">
    <text evidence="3">The sequence shown here is derived from an EMBL/GenBank/DDBJ whole genome shotgun (WGS) entry which is preliminary data.</text>
</comment>
<keyword evidence="3" id="KW-0378">Hydrolase</keyword>
<keyword evidence="1" id="KW-0597">Phosphoprotein</keyword>
<dbReference type="Proteomes" id="UP001378956">
    <property type="component" value="Unassembled WGS sequence"/>
</dbReference>
<sequence length="493" mass="54593">NNFIILSDRISNGTYRSLLIENIFKYMNRRSLLKGGILAGISMPFVGLHDVIAKPIGGVKKAKNIIMMVSDGMSTGTLNMADLYANRTFGIGSKWLDLYRNNKAVRALMDTASASSMVTDSAAASSSWGGGMRVRNGSLNVGMRGEKPQPILQKFKESGKKVGCVTTVPITHATPAGFCVNIDNRDGQALIAEMYLELKFDVMMGGGSKYFDSERKDGSIIPKYLTQGFKVAENRAEMLALDKLKPVLGLFAEDGLPYEVDRKNDPELIKTVPSIAEMTMKAIELMKDHKNGFALQVEAGKVDWAAHSNDVAGLIFDQLAFDEAVGKVIEFAEKDGETLVIITTDHGNSNPGLFYADEADKKFDSLQHFKHSNTWLLTQLNQSFGEQKITEIIRESQGLEMKLEDVKSLVAHFKDIVPGQLYNESNLPFYEYGKIMGKYTDVQWAGMNHTGDYVELTMFGPGSEQLTPFIKNYELHNFMLNAAEMPAHFLVKA</sequence>
<keyword evidence="4" id="KW-1185">Reference proteome</keyword>
<evidence type="ECO:0000313" key="4">
    <source>
        <dbReference type="Proteomes" id="UP001378956"/>
    </source>
</evidence>
<dbReference type="CDD" id="cd16012">
    <property type="entry name" value="ALP"/>
    <property type="match status" value="1"/>
</dbReference>
<gene>
    <name evidence="3" type="ORF">WAE58_24955</name>
</gene>
<dbReference type="Gene3D" id="3.40.720.10">
    <property type="entry name" value="Alkaline Phosphatase, subunit A"/>
    <property type="match status" value="1"/>
</dbReference>
<dbReference type="GO" id="GO:0004035">
    <property type="term" value="F:alkaline phosphatase activity"/>
    <property type="evidence" value="ECO:0007669"/>
    <property type="project" value="UniProtKB-EC"/>
</dbReference>